<keyword evidence="3" id="KW-0443">Lipid metabolism</keyword>
<dbReference type="InterPro" id="IPR029058">
    <property type="entry name" value="AB_hydrolase_fold"/>
</dbReference>
<keyword evidence="4" id="KW-0732">Signal</keyword>
<evidence type="ECO:0000313" key="5">
    <source>
        <dbReference type="EMBL" id="RJG57858.1"/>
    </source>
</evidence>
<protein>
    <submittedName>
        <fullName evidence="5">Dienelactone hydrolase</fullName>
    </submittedName>
</protein>
<evidence type="ECO:0000256" key="4">
    <source>
        <dbReference type="SAM" id="SignalP"/>
    </source>
</evidence>
<keyword evidence="6" id="KW-1185">Reference proteome</keyword>
<evidence type="ECO:0000313" key="6">
    <source>
        <dbReference type="Proteomes" id="UP000283469"/>
    </source>
</evidence>
<dbReference type="GO" id="GO:0016042">
    <property type="term" value="P:lipid catabolic process"/>
    <property type="evidence" value="ECO:0007669"/>
    <property type="project" value="UniProtKB-KW"/>
</dbReference>
<name>A0A418YYA4_9SPHN</name>
<dbReference type="Proteomes" id="UP000283469">
    <property type="component" value="Unassembled WGS sequence"/>
</dbReference>
<dbReference type="EMBL" id="QVRA01000001">
    <property type="protein sequence ID" value="RJG57858.1"/>
    <property type="molecule type" value="Genomic_DNA"/>
</dbReference>
<evidence type="ECO:0000256" key="3">
    <source>
        <dbReference type="ARBA" id="ARBA00023098"/>
    </source>
</evidence>
<dbReference type="SUPFAM" id="SSF53474">
    <property type="entry name" value="alpha/beta-Hydrolases"/>
    <property type="match status" value="1"/>
</dbReference>
<keyword evidence="2" id="KW-0442">Lipid degradation</keyword>
<sequence length="307" mass="32560">MTKTMFLAAMLAAPAAAHAALADAITTCDAAWRDDARNRNVPVRIRMPAGTGNAPVILFSHGLGGSLEGGTNWAVAWAKAGFIVVNLQHPGSDRSIIGSGRVAAAMAPAQLVARVDDVHFLLDELGRRSREGACDLRRADLAHVGMSGHSFGAHTTQGIAGQRFPVAGIAADPRVKAAIAFSPSPPMRGSDDAAFRAIAIPFFSVTGTQDAAPITPNVTARDRERPFRAMPPGDKYLLVLEGANHMMFNAQDGLRGPTSTATPHIRDTVIAATTLFWRATLPGDVEAKRRLDAFARTLPLGDRFEAR</sequence>
<keyword evidence="1 5" id="KW-0378">Hydrolase</keyword>
<dbReference type="OrthoDB" id="339159at2"/>
<accession>A0A418YYA4</accession>
<dbReference type="PANTHER" id="PTHR10272">
    <property type="entry name" value="PLATELET-ACTIVATING FACTOR ACETYLHYDROLASE"/>
    <property type="match status" value="1"/>
</dbReference>
<organism evidence="5 6">
    <name type="scientific">Sphingobium terrigena</name>
    <dbReference type="NCBI Taxonomy" id="2304063"/>
    <lineage>
        <taxon>Bacteria</taxon>
        <taxon>Pseudomonadati</taxon>
        <taxon>Pseudomonadota</taxon>
        <taxon>Alphaproteobacteria</taxon>
        <taxon>Sphingomonadales</taxon>
        <taxon>Sphingomonadaceae</taxon>
        <taxon>Sphingobium</taxon>
    </lineage>
</organism>
<evidence type="ECO:0000256" key="1">
    <source>
        <dbReference type="ARBA" id="ARBA00022801"/>
    </source>
</evidence>
<feature type="signal peptide" evidence="4">
    <location>
        <begin position="1"/>
        <end position="19"/>
    </location>
</feature>
<reference evidence="5 6" key="1">
    <citation type="submission" date="2018-08" db="EMBL/GenBank/DDBJ databases">
        <title>Sphingobium sp. EO9.</title>
        <authorList>
            <person name="Park Y."/>
            <person name="Kim K.H."/>
            <person name="Jeon C.O."/>
        </authorList>
    </citation>
    <scope>NUCLEOTIDE SEQUENCE [LARGE SCALE GENOMIC DNA]</scope>
    <source>
        <strain evidence="5 6">EO9</strain>
    </source>
</reference>
<evidence type="ECO:0000256" key="2">
    <source>
        <dbReference type="ARBA" id="ARBA00022963"/>
    </source>
</evidence>
<dbReference type="RefSeq" id="WP_119743586.1">
    <property type="nucleotide sequence ID" value="NZ_QVRA01000001.1"/>
</dbReference>
<gene>
    <name evidence="5" type="ORF">D0Z70_01170</name>
</gene>
<comment type="caution">
    <text evidence="5">The sequence shown here is derived from an EMBL/GenBank/DDBJ whole genome shotgun (WGS) entry which is preliminary data.</text>
</comment>
<proteinExistence type="predicted"/>
<feature type="chain" id="PRO_5019579412" evidence="4">
    <location>
        <begin position="20"/>
        <end position="307"/>
    </location>
</feature>
<dbReference type="GO" id="GO:0003847">
    <property type="term" value="F:1-alkyl-2-acetylglycerophosphocholine esterase activity"/>
    <property type="evidence" value="ECO:0007669"/>
    <property type="project" value="TreeGrafter"/>
</dbReference>
<dbReference type="Gene3D" id="3.40.50.1820">
    <property type="entry name" value="alpha/beta hydrolase"/>
    <property type="match status" value="1"/>
</dbReference>
<dbReference type="AlphaFoldDB" id="A0A418YYA4"/>
<dbReference type="PANTHER" id="PTHR10272:SF0">
    <property type="entry name" value="PLATELET-ACTIVATING FACTOR ACETYLHYDROLASE"/>
    <property type="match status" value="1"/>
</dbReference>